<sequence>GGVLRMFKGLSFLSSIDNLYDSVFELNQDRHLNLPVMKDSLTNPVIASQFELKNQILPIASLISPINGFFKYVDPKSPISGGYSRGPISYMVTDDLVVTPITSMKVISHLEEMKVPLNDVEDRFISIGVKEGLSLLKASLTTTSALTNGLSLYIIEQFMHEQRSQSTHKD</sequence>
<evidence type="ECO:0008006" key="3">
    <source>
        <dbReference type="Google" id="ProtNLM"/>
    </source>
</evidence>
<dbReference type="EMBL" id="ASHM01105208">
    <property type="protein sequence ID" value="PNX68428.1"/>
    <property type="molecule type" value="Genomic_DNA"/>
</dbReference>
<dbReference type="AlphaFoldDB" id="A0A2K3KQ58"/>
<accession>A0A2K3KQ58</accession>
<comment type="caution">
    <text evidence="1">The sequence shown here is derived from an EMBL/GenBank/DDBJ whole genome shotgun (WGS) entry which is preliminary data.</text>
</comment>
<organism evidence="1 2">
    <name type="scientific">Trifolium pratense</name>
    <name type="common">Red clover</name>
    <dbReference type="NCBI Taxonomy" id="57577"/>
    <lineage>
        <taxon>Eukaryota</taxon>
        <taxon>Viridiplantae</taxon>
        <taxon>Streptophyta</taxon>
        <taxon>Embryophyta</taxon>
        <taxon>Tracheophyta</taxon>
        <taxon>Spermatophyta</taxon>
        <taxon>Magnoliopsida</taxon>
        <taxon>eudicotyledons</taxon>
        <taxon>Gunneridae</taxon>
        <taxon>Pentapetalae</taxon>
        <taxon>rosids</taxon>
        <taxon>fabids</taxon>
        <taxon>Fabales</taxon>
        <taxon>Fabaceae</taxon>
        <taxon>Papilionoideae</taxon>
        <taxon>50 kb inversion clade</taxon>
        <taxon>NPAAA clade</taxon>
        <taxon>Hologalegina</taxon>
        <taxon>IRL clade</taxon>
        <taxon>Trifolieae</taxon>
        <taxon>Trifolium</taxon>
    </lineage>
</organism>
<proteinExistence type="predicted"/>
<reference evidence="1 2" key="1">
    <citation type="journal article" date="2014" name="Am. J. Bot.">
        <title>Genome assembly and annotation for red clover (Trifolium pratense; Fabaceae).</title>
        <authorList>
            <person name="Istvanek J."/>
            <person name="Jaros M."/>
            <person name="Krenek A."/>
            <person name="Repkova J."/>
        </authorList>
    </citation>
    <scope>NUCLEOTIDE SEQUENCE [LARGE SCALE GENOMIC DNA]</scope>
    <source>
        <strain evidence="2">cv. Tatra</strain>
        <tissue evidence="1">Young leaves</tissue>
    </source>
</reference>
<feature type="non-terminal residue" evidence="1">
    <location>
        <position position="1"/>
    </location>
</feature>
<reference evidence="1 2" key="2">
    <citation type="journal article" date="2017" name="Front. Plant Sci.">
        <title>Gene Classification and Mining of Molecular Markers Useful in Red Clover (Trifolium pratense) Breeding.</title>
        <authorList>
            <person name="Istvanek J."/>
            <person name="Dluhosova J."/>
            <person name="Dluhos P."/>
            <person name="Patkova L."/>
            <person name="Nedelnik J."/>
            <person name="Repkova J."/>
        </authorList>
    </citation>
    <scope>NUCLEOTIDE SEQUENCE [LARGE SCALE GENOMIC DNA]</scope>
    <source>
        <strain evidence="2">cv. Tatra</strain>
        <tissue evidence="1">Young leaves</tissue>
    </source>
</reference>
<evidence type="ECO:0000313" key="1">
    <source>
        <dbReference type="EMBL" id="PNX68428.1"/>
    </source>
</evidence>
<dbReference type="PANTHER" id="PTHR33103">
    <property type="entry name" value="OS01G0153900 PROTEIN"/>
    <property type="match status" value="1"/>
</dbReference>
<protein>
    <recommendedName>
        <fullName evidence="3">DUF674 family protein</fullName>
    </recommendedName>
</protein>
<evidence type="ECO:0000313" key="2">
    <source>
        <dbReference type="Proteomes" id="UP000236291"/>
    </source>
</evidence>
<dbReference type="Pfam" id="PF05056">
    <property type="entry name" value="DUF674"/>
    <property type="match status" value="1"/>
</dbReference>
<name>A0A2K3KQ58_TRIPR</name>
<dbReference type="PANTHER" id="PTHR33103:SF27">
    <property type="entry name" value="OS04G0594700 PROTEIN"/>
    <property type="match status" value="1"/>
</dbReference>
<dbReference type="InterPro" id="IPR007750">
    <property type="entry name" value="DUF674"/>
</dbReference>
<dbReference type="Proteomes" id="UP000236291">
    <property type="component" value="Unassembled WGS sequence"/>
</dbReference>
<dbReference type="STRING" id="57577.A0A2K3KQ58"/>
<gene>
    <name evidence="1" type="ORF">L195_g056162</name>
</gene>